<dbReference type="SUPFAM" id="SSF51294">
    <property type="entry name" value="Hedgehog/intein (Hint) domain"/>
    <property type="match status" value="1"/>
</dbReference>
<protein>
    <recommendedName>
        <fullName evidence="2">Hedgehog protein Hint domain-containing protein</fullName>
    </recommendedName>
</protein>
<dbReference type="PANTHER" id="PTHR46706:SF12">
    <property type="entry name" value="PROTEIN QUA-1-RELATED"/>
    <property type="match status" value="1"/>
</dbReference>
<dbReference type="InterPro" id="IPR052140">
    <property type="entry name" value="Dev_Signal_Hedgehog-like"/>
</dbReference>
<accession>A0A383VYZ8</accession>
<dbReference type="InterPro" id="IPR001767">
    <property type="entry name" value="Hedgehog_Hint"/>
</dbReference>
<name>A0A383VYZ8_TETOB</name>
<dbReference type="PANTHER" id="PTHR46706">
    <property type="entry name" value="PROTEIN QUA-1-RELATED"/>
    <property type="match status" value="1"/>
</dbReference>
<dbReference type="STRING" id="3088.A0A383VYZ8"/>
<dbReference type="Gene3D" id="2.170.16.10">
    <property type="entry name" value="Hedgehog/Intein (Hint) domain"/>
    <property type="match status" value="1"/>
</dbReference>
<sequence>MPSYGALLLALVLAVAAAAAAQGTQGRSFYSKVASCVAQEVKKEAIGRVAGAVGIAQAGGSSPAQDSVDYYTVGFVPGLGCFLTSIITRPHRYAEEPSPGTPAQPPKYDVGAIIAVSPSVSTVTANTFTCKFTKASAAYSPAQARNLAKYSNVGDLNNTNAVFQLPAKLTDLKDKLRCTYVLYDKTGYNYTRGQSCVPTSDPAMPLNCTEAPVFDAPSIQWHFDKDNKPALTSATAGALSVTCKVNNALLGREDTALFAGPNDGACFPAAARVITPAGPKPIAQLAVGDKVLAVDASTGKAVFDDVYLMPHRDAGTAATYLNIRATPVRAAGSSKVLTLSPMHYVPTACGATRQQQCLKHAREVAAGDLVWLLQGQQAVLARVDEVTASTEQGMYSPWTLSGSIVVEGFAASTHTAWPGEAQLLQLLPRKHTLPAQHLLAQAHHALQAPLHAVYRALGKSPLALLDNVIFSAMQAVNAPSGGLAAAVRVAAQATTAA</sequence>
<feature type="chain" id="PRO_5016855570" description="Hedgehog protein Hint domain-containing protein" evidence="1">
    <location>
        <begin position="22"/>
        <end position="497"/>
    </location>
</feature>
<keyword evidence="1" id="KW-0732">Signal</keyword>
<evidence type="ECO:0000313" key="4">
    <source>
        <dbReference type="Proteomes" id="UP000256970"/>
    </source>
</evidence>
<dbReference type="EMBL" id="FNXT01001000">
    <property type="protein sequence ID" value="SZX70677.1"/>
    <property type="molecule type" value="Genomic_DNA"/>
</dbReference>
<gene>
    <name evidence="3" type="ORF">BQ4739_LOCUS10867</name>
</gene>
<dbReference type="AlphaFoldDB" id="A0A383VYZ8"/>
<dbReference type="InterPro" id="IPR036844">
    <property type="entry name" value="Hint_dom_sf"/>
</dbReference>
<reference evidence="3 4" key="1">
    <citation type="submission" date="2016-10" db="EMBL/GenBank/DDBJ databases">
        <authorList>
            <person name="Cai Z."/>
        </authorList>
    </citation>
    <scope>NUCLEOTIDE SEQUENCE [LARGE SCALE GENOMIC DNA]</scope>
</reference>
<evidence type="ECO:0000256" key="1">
    <source>
        <dbReference type="SAM" id="SignalP"/>
    </source>
</evidence>
<dbReference type="Pfam" id="PF01079">
    <property type="entry name" value="Hint"/>
    <property type="match status" value="1"/>
</dbReference>
<dbReference type="GO" id="GO:0016540">
    <property type="term" value="P:protein autoprocessing"/>
    <property type="evidence" value="ECO:0007669"/>
    <property type="project" value="InterPro"/>
</dbReference>
<dbReference type="CDD" id="cd00081">
    <property type="entry name" value="Hint"/>
    <property type="match status" value="1"/>
</dbReference>
<keyword evidence="4" id="KW-1185">Reference proteome</keyword>
<proteinExistence type="predicted"/>
<feature type="signal peptide" evidence="1">
    <location>
        <begin position="1"/>
        <end position="21"/>
    </location>
</feature>
<evidence type="ECO:0000259" key="2">
    <source>
        <dbReference type="Pfam" id="PF01079"/>
    </source>
</evidence>
<feature type="domain" description="Hedgehog protein Hint" evidence="2">
    <location>
        <begin position="263"/>
        <end position="416"/>
    </location>
</feature>
<dbReference type="Proteomes" id="UP000256970">
    <property type="component" value="Unassembled WGS sequence"/>
</dbReference>
<organism evidence="3 4">
    <name type="scientific">Tetradesmus obliquus</name>
    <name type="common">Green alga</name>
    <name type="synonym">Acutodesmus obliquus</name>
    <dbReference type="NCBI Taxonomy" id="3088"/>
    <lineage>
        <taxon>Eukaryota</taxon>
        <taxon>Viridiplantae</taxon>
        <taxon>Chlorophyta</taxon>
        <taxon>core chlorophytes</taxon>
        <taxon>Chlorophyceae</taxon>
        <taxon>CS clade</taxon>
        <taxon>Sphaeropleales</taxon>
        <taxon>Scenedesmaceae</taxon>
        <taxon>Tetradesmus</taxon>
    </lineage>
</organism>
<evidence type="ECO:0000313" key="3">
    <source>
        <dbReference type="EMBL" id="SZX70677.1"/>
    </source>
</evidence>